<evidence type="ECO:0000256" key="2">
    <source>
        <dbReference type="ARBA" id="ARBA00023002"/>
    </source>
</evidence>
<dbReference type="Gene3D" id="3.40.605.10">
    <property type="entry name" value="Aldehyde Dehydrogenase, Chain A, domain 1"/>
    <property type="match status" value="1"/>
</dbReference>
<feature type="active site" evidence="7">
    <location>
        <position position="248"/>
    </location>
</feature>
<dbReference type="EC" id="1.2.1.97" evidence="5"/>
<dbReference type="GO" id="GO:0005829">
    <property type="term" value="C:cytosol"/>
    <property type="evidence" value="ECO:0007669"/>
    <property type="project" value="TreeGrafter"/>
</dbReference>
<dbReference type="InterPro" id="IPR016161">
    <property type="entry name" value="Ald_DH/histidinol_DH"/>
</dbReference>
<comment type="catalytic activity">
    <reaction evidence="3">
        <text>(2S)-3-sulfolactaldehyde + NAD(+) + H2O = (2S)-3-sulfolactate + NADH + 2 H(+)</text>
        <dbReference type="Rhea" id="RHEA:47932"/>
        <dbReference type="ChEBI" id="CHEBI:15377"/>
        <dbReference type="ChEBI" id="CHEBI:15378"/>
        <dbReference type="ChEBI" id="CHEBI:57540"/>
        <dbReference type="ChEBI" id="CHEBI:57945"/>
        <dbReference type="ChEBI" id="CHEBI:61289"/>
        <dbReference type="ChEBI" id="CHEBI:90109"/>
        <dbReference type="EC" id="1.2.1.97"/>
    </reaction>
    <physiologicalReaction direction="left-to-right" evidence="3">
        <dbReference type="Rhea" id="RHEA:47933"/>
    </physiologicalReaction>
</comment>
<protein>
    <recommendedName>
        <fullName evidence="6">3-sulfolactaldehyde dehydrogenase</fullName>
        <ecNumber evidence="5">1.2.1.97</ecNumber>
    </recommendedName>
</protein>
<keyword evidence="11" id="KW-1185">Reference proteome</keyword>
<sequence>MTNSIYINGEFVESGSEEMIDVINPATEETIRQVVNGNEDDVEKAIDAACEAQKSWAHKPASERAEYLNVIADKLEENEESFARLLTEEQGKTLALSTGEIQMTVDYFRYMAGWARRIEGDVVPSDNPDENIIVLKKPIGVVTGIVPWNFPMMVLARKVAPAIVTGCTVVIKPSQQTPLTAIKFTELLHEHAGLPKGVFNLITGSGSSVGKELSSNNKVGMVSLTGSFPAGSKVMEAASEEIIKVNLELGGKAPAIVTEHADLDLAAEKVIESRIINAGQVCTNAERVYVHESMADAFIDKVTTKMRDLSFGNPLEEEVDFGPLVSKDQLEEVEEAVEKAKKDGADVLIGGKRADLEKGFFFEPAVITGVKQEMDIMQSEIFGPVLPIAVFSDLDEAIELANDSDYGLSSSIFSENYHEVMRAVNELKFGEVFVNREHFEAIQGFHAGWRQSGLGGADGKYGVEEYLQTTVAYMQYDKKRK</sequence>
<dbReference type="Gene3D" id="3.40.309.10">
    <property type="entry name" value="Aldehyde Dehydrogenase, Chain A, domain 2"/>
    <property type="match status" value="1"/>
</dbReference>
<organism evidence="10 11">
    <name type="scientific">Alteribacter keqinensis</name>
    <dbReference type="NCBI Taxonomy" id="2483800"/>
    <lineage>
        <taxon>Bacteria</taxon>
        <taxon>Bacillati</taxon>
        <taxon>Bacillota</taxon>
        <taxon>Bacilli</taxon>
        <taxon>Bacillales</taxon>
        <taxon>Bacillaceae</taxon>
        <taxon>Alteribacter</taxon>
    </lineage>
</organism>
<dbReference type="EMBL" id="RHIB01000004">
    <property type="protein sequence ID" value="RNA66302.1"/>
    <property type="molecule type" value="Genomic_DNA"/>
</dbReference>
<comment type="caution">
    <text evidence="10">The sequence shown here is derived from an EMBL/GenBank/DDBJ whole genome shotgun (WGS) entry which is preliminary data.</text>
</comment>
<comment type="similarity">
    <text evidence="1 8">Belongs to the aldehyde dehydrogenase family.</text>
</comment>
<dbReference type="OrthoDB" id="9762913at2"/>
<evidence type="ECO:0000259" key="9">
    <source>
        <dbReference type="Pfam" id="PF00171"/>
    </source>
</evidence>
<gene>
    <name evidence="10" type="ORF">EBO34_19480</name>
</gene>
<dbReference type="FunFam" id="3.40.309.10:FF:000009">
    <property type="entry name" value="Aldehyde dehydrogenase A"/>
    <property type="match status" value="1"/>
</dbReference>
<dbReference type="GO" id="GO:0009450">
    <property type="term" value="P:gamma-aminobutyric acid catabolic process"/>
    <property type="evidence" value="ECO:0007669"/>
    <property type="project" value="TreeGrafter"/>
</dbReference>
<dbReference type="FunFam" id="3.40.605.10:FF:000007">
    <property type="entry name" value="NAD/NADP-dependent betaine aldehyde dehydrogenase"/>
    <property type="match status" value="1"/>
</dbReference>
<dbReference type="InterPro" id="IPR050740">
    <property type="entry name" value="Aldehyde_DH_Superfamily"/>
</dbReference>
<proteinExistence type="inferred from homology"/>
<dbReference type="CDD" id="cd07088">
    <property type="entry name" value="ALDH_LactADH-AldA"/>
    <property type="match status" value="1"/>
</dbReference>
<accession>A0A3M7TMK0</accession>
<dbReference type="PROSITE" id="PS00687">
    <property type="entry name" value="ALDEHYDE_DEHYDR_GLU"/>
    <property type="match status" value="1"/>
</dbReference>
<evidence type="ECO:0000256" key="6">
    <source>
        <dbReference type="ARBA" id="ARBA00067277"/>
    </source>
</evidence>
<evidence type="ECO:0000256" key="1">
    <source>
        <dbReference type="ARBA" id="ARBA00009986"/>
    </source>
</evidence>
<dbReference type="Proteomes" id="UP000278746">
    <property type="component" value="Unassembled WGS sequence"/>
</dbReference>
<evidence type="ECO:0000256" key="8">
    <source>
        <dbReference type="RuleBase" id="RU003345"/>
    </source>
</evidence>
<dbReference type="InterPro" id="IPR029510">
    <property type="entry name" value="Ald_DH_CS_GLU"/>
</dbReference>
<name>A0A3M7TMK0_9BACI</name>
<dbReference type="PANTHER" id="PTHR43353:SF5">
    <property type="entry name" value="SUCCINATE-SEMIALDEHYDE DEHYDROGENASE, MITOCHONDRIAL"/>
    <property type="match status" value="1"/>
</dbReference>
<reference evidence="10 11" key="1">
    <citation type="submission" date="2018-10" db="EMBL/GenBank/DDBJ databases">
        <title>Bacillus Keqinensis sp. nov., a moderately halophilic bacterium isolated from a saline-alkaline lake.</title>
        <authorList>
            <person name="Wang H."/>
        </authorList>
    </citation>
    <scope>NUCLEOTIDE SEQUENCE [LARGE SCALE GENOMIC DNA]</scope>
    <source>
        <strain evidence="10 11">KQ-3</strain>
    </source>
</reference>
<evidence type="ECO:0000313" key="10">
    <source>
        <dbReference type="EMBL" id="RNA66302.1"/>
    </source>
</evidence>
<dbReference type="InterPro" id="IPR016163">
    <property type="entry name" value="Ald_DH_C"/>
</dbReference>
<dbReference type="GO" id="GO:0004777">
    <property type="term" value="F:succinate-semialdehyde dehydrogenase (NAD+) activity"/>
    <property type="evidence" value="ECO:0007669"/>
    <property type="project" value="TreeGrafter"/>
</dbReference>
<evidence type="ECO:0000256" key="7">
    <source>
        <dbReference type="PROSITE-ProRule" id="PRU10007"/>
    </source>
</evidence>
<dbReference type="SUPFAM" id="SSF53720">
    <property type="entry name" value="ALDH-like"/>
    <property type="match status" value="1"/>
</dbReference>
<evidence type="ECO:0000313" key="11">
    <source>
        <dbReference type="Proteomes" id="UP000278746"/>
    </source>
</evidence>
<dbReference type="AlphaFoldDB" id="A0A3M7TMK0"/>
<evidence type="ECO:0000256" key="5">
    <source>
        <dbReference type="ARBA" id="ARBA00066984"/>
    </source>
</evidence>
<dbReference type="InterPro" id="IPR016162">
    <property type="entry name" value="Ald_DH_N"/>
</dbReference>
<feature type="domain" description="Aldehyde dehydrogenase" evidence="9">
    <location>
        <begin position="11"/>
        <end position="470"/>
    </location>
</feature>
<dbReference type="InterPro" id="IPR015590">
    <property type="entry name" value="Aldehyde_DH_dom"/>
</dbReference>
<evidence type="ECO:0000256" key="3">
    <source>
        <dbReference type="ARBA" id="ARBA00050326"/>
    </source>
</evidence>
<dbReference type="NCBIfam" id="NF007497">
    <property type="entry name" value="PRK10090.1"/>
    <property type="match status" value="1"/>
</dbReference>
<dbReference type="Pfam" id="PF00171">
    <property type="entry name" value="Aldedh"/>
    <property type="match status" value="1"/>
</dbReference>
<dbReference type="PANTHER" id="PTHR43353">
    <property type="entry name" value="SUCCINATE-SEMIALDEHYDE DEHYDROGENASE, MITOCHONDRIAL"/>
    <property type="match status" value="1"/>
</dbReference>
<evidence type="ECO:0000256" key="4">
    <source>
        <dbReference type="ARBA" id="ARBA00054572"/>
    </source>
</evidence>
<keyword evidence="2 8" id="KW-0560">Oxidoreductase</keyword>
<comment type="function">
    <text evidence="4">Part of the sulfo-TAL (or sulfo-SFT) pathway, a D-sulfoquinovose degradation pathway that produces sulfolactate (SL). Catalyzes the oxidation of 3-sulfolactaldehyde (SLA) to sulfolactate (SL).</text>
</comment>